<keyword evidence="2" id="KW-0963">Cytoplasm</keyword>
<sequence length="267" mass="30269">MVSPQGYYQFKEERKTREEELHQDSFEVNPDFEGFSAVKLTESLSMWVHHTQHILQQGRCTWVNLTLRPEELNEEAEEEREMEPEEVDPEQGPPLLTPLSQDAELFNTPPWTLKLSSKLTPEHAVAFVRSNLWPGAYAYATGKKFENIYIGWGLKYAGEGTAPCASTAPGRAPERSRGHRGARPHCGGRTGPEGRTGGAGGLPERRWKGPRRRKRKTTERRWKGPRGGRGRRLRGDGRDRGGRGRRLRGDGRHRGGRGRRLRGDGRD</sequence>
<reference evidence="8" key="1">
    <citation type="submission" date="2024-04" db="EMBL/GenBank/DDBJ databases">
        <title>Salinicola lusitanus LLJ914,a marine bacterium isolated from the Okinawa Trough.</title>
        <authorList>
            <person name="Li J."/>
        </authorList>
    </citation>
    <scope>NUCLEOTIDE SEQUENCE [LARGE SCALE GENOMIC DNA]</scope>
</reference>
<dbReference type="InterPro" id="IPR006802">
    <property type="entry name" value="Radial_spoke"/>
</dbReference>
<evidence type="ECO:0000256" key="5">
    <source>
        <dbReference type="ARBA" id="ARBA00023273"/>
    </source>
</evidence>
<keyword evidence="3" id="KW-0969">Cilium</keyword>
<evidence type="ECO:0000256" key="2">
    <source>
        <dbReference type="ARBA" id="ARBA00022490"/>
    </source>
</evidence>
<dbReference type="PANTHER" id="PTHR13159:SF0">
    <property type="entry name" value="RADIAL SPOKE HEAD 6 HOMOLOG A"/>
    <property type="match status" value="1"/>
</dbReference>
<feature type="region of interest" description="Disordered" evidence="6">
    <location>
        <begin position="72"/>
        <end position="93"/>
    </location>
</feature>
<dbReference type="Pfam" id="PF04712">
    <property type="entry name" value="Radial_spoke"/>
    <property type="match status" value="1"/>
</dbReference>
<evidence type="ECO:0000256" key="6">
    <source>
        <dbReference type="SAM" id="MobiDB-lite"/>
    </source>
</evidence>
<evidence type="ECO:0000313" key="7">
    <source>
        <dbReference type="EMBL" id="KAK7901490.1"/>
    </source>
</evidence>
<evidence type="ECO:0000256" key="4">
    <source>
        <dbReference type="ARBA" id="ARBA00023212"/>
    </source>
</evidence>
<accession>A0AAW0NIC7</accession>
<feature type="compositionally biased region" description="Acidic residues" evidence="6">
    <location>
        <begin position="72"/>
        <end position="89"/>
    </location>
</feature>
<feature type="region of interest" description="Disordered" evidence="6">
    <location>
        <begin position="162"/>
        <end position="267"/>
    </location>
</feature>
<dbReference type="AlphaFoldDB" id="A0AAW0NIC7"/>
<evidence type="ECO:0000313" key="8">
    <source>
        <dbReference type="Proteomes" id="UP001460270"/>
    </source>
</evidence>
<dbReference type="PANTHER" id="PTHR13159">
    <property type="entry name" value="RADIAL SPOKEHEAD-RELATED"/>
    <property type="match status" value="1"/>
</dbReference>
<keyword evidence="4" id="KW-0206">Cytoskeleton</keyword>
<keyword evidence="5" id="KW-0966">Cell projection</keyword>
<dbReference type="EMBL" id="JBBPFD010000013">
    <property type="protein sequence ID" value="KAK7901490.1"/>
    <property type="molecule type" value="Genomic_DNA"/>
</dbReference>
<dbReference type="Proteomes" id="UP001460270">
    <property type="component" value="Unassembled WGS sequence"/>
</dbReference>
<dbReference type="GO" id="GO:0001534">
    <property type="term" value="C:radial spoke"/>
    <property type="evidence" value="ECO:0007669"/>
    <property type="project" value="InterPro"/>
</dbReference>
<dbReference type="GO" id="GO:0060294">
    <property type="term" value="P:cilium movement involved in cell motility"/>
    <property type="evidence" value="ECO:0007669"/>
    <property type="project" value="InterPro"/>
</dbReference>
<evidence type="ECO:0000256" key="1">
    <source>
        <dbReference type="ARBA" id="ARBA00004430"/>
    </source>
</evidence>
<name>A0AAW0NIC7_9GOBI</name>
<feature type="compositionally biased region" description="Basic and acidic residues" evidence="6">
    <location>
        <begin position="233"/>
        <end position="253"/>
    </location>
</feature>
<gene>
    <name evidence="7" type="ORF">WMY93_018259</name>
</gene>
<evidence type="ECO:0000256" key="3">
    <source>
        <dbReference type="ARBA" id="ARBA00023069"/>
    </source>
</evidence>
<feature type="compositionally biased region" description="Basic residues" evidence="6">
    <location>
        <begin position="208"/>
        <end position="232"/>
    </location>
</feature>
<proteinExistence type="predicted"/>
<comment type="subcellular location">
    <subcellularLocation>
        <location evidence="1">Cytoplasm</location>
        <location evidence="1">Cytoskeleton</location>
        <location evidence="1">Cilium axoneme</location>
    </subcellularLocation>
</comment>
<keyword evidence="8" id="KW-1185">Reference proteome</keyword>
<protein>
    <submittedName>
        <fullName evidence="7">Uncharacterized protein</fullName>
    </submittedName>
</protein>
<feature type="compositionally biased region" description="Gly residues" evidence="6">
    <location>
        <begin position="188"/>
        <end position="201"/>
    </location>
</feature>
<comment type="caution">
    <text evidence="7">The sequence shown here is derived from an EMBL/GenBank/DDBJ whole genome shotgun (WGS) entry which is preliminary data.</text>
</comment>
<organism evidence="7 8">
    <name type="scientific">Mugilogobius chulae</name>
    <name type="common">yellowstripe goby</name>
    <dbReference type="NCBI Taxonomy" id="88201"/>
    <lineage>
        <taxon>Eukaryota</taxon>
        <taxon>Metazoa</taxon>
        <taxon>Chordata</taxon>
        <taxon>Craniata</taxon>
        <taxon>Vertebrata</taxon>
        <taxon>Euteleostomi</taxon>
        <taxon>Actinopterygii</taxon>
        <taxon>Neopterygii</taxon>
        <taxon>Teleostei</taxon>
        <taxon>Neoteleostei</taxon>
        <taxon>Acanthomorphata</taxon>
        <taxon>Gobiaria</taxon>
        <taxon>Gobiiformes</taxon>
        <taxon>Gobioidei</taxon>
        <taxon>Gobiidae</taxon>
        <taxon>Gobionellinae</taxon>
        <taxon>Mugilogobius</taxon>
    </lineage>
</organism>
<dbReference type="GO" id="GO:0035082">
    <property type="term" value="P:axoneme assembly"/>
    <property type="evidence" value="ECO:0007669"/>
    <property type="project" value="TreeGrafter"/>
</dbReference>